<dbReference type="SUPFAM" id="SSF51905">
    <property type="entry name" value="FAD/NAD(P)-binding domain"/>
    <property type="match status" value="2"/>
</dbReference>
<evidence type="ECO:0000256" key="1">
    <source>
        <dbReference type="ARBA" id="ARBA00005593"/>
    </source>
</evidence>
<dbReference type="Gene3D" id="3.30.519.10">
    <property type="entry name" value="Guanine Nucleotide Dissociation Inhibitor, domain 2"/>
    <property type="match status" value="1"/>
</dbReference>
<dbReference type="Proteomes" id="UP000269721">
    <property type="component" value="Unassembled WGS sequence"/>
</dbReference>
<accession>A0A4P9VYS8</accession>
<proteinExistence type="inferred from homology"/>
<reference evidence="4" key="1">
    <citation type="journal article" date="2018" name="Nat. Microbiol.">
        <title>Leveraging single-cell genomics to expand the fungal tree of life.</title>
        <authorList>
            <person name="Ahrendt S.R."/>
            <person name="Quandt C.A."/>
            <person name="Ciobanu D."/>
            <person name="Clum A."/>
            <person name="Salamov A."/>
            <person name="Andreopoulos B."/>
            <person name="Cheng J.F."/>
            <person name="Woyke T."/>
            <person name="Pelin A."/>
            <person name="Henrissat B."/>
            <person name="Reynolds N.K."/>
            <person name="Benny G.L."/>
            <person name="Smith M.E."/>
            <person name="James T.Y."/>
            <person name="Grigoriev I.V."/>
        </authorList>
    </citation>
    <scope>NUCLEOTIDE SEQUENCE [LARGE SCALE GENOMIC DNA]</scope>
</reference>
<dbReference type="AlphaFoldDB" id="A0A4P9VYS8"/>
<dbReference type="GO" id="GO:0016192">
    <property type="term" value="P:vesicle-mediated transport"/>
    <property type="evidence" value="ECO:0007669"/>
    <property type="project" value="TreeGrafter"/>
</dbReference>
<dbReference type="FunFam" id="1.10.405.10:FF:000001">
    <property type="entry name" value="Rab GDP dissociation inhibitor"/>
    <property type="match status" value="1"/>
</dbReference>
<dbReference type="GO" id="GO:0007264">
    <property type="term" value="P:small GTPase-mediated signal transduction"/>
    <property type="evidence" value="ECO:0007669"/>
    <property type="project" value="InterPro"/>
</dbReference>
<dbReference type="PANTHER" id="PTHR11787:SF8">
    <property type="entry name" value="RAB GDP DISSOCIATION INHIBITOR"/>
    <property type="match status" value="1"/>
</dbReference>
<dbReference type="InterPro" id="IPR000806">
    <property type="entry name" value="RabGDI"/>
</dbReference>
<dbReference type="PRINTS" id="PR00892">
    <property type="entry name" value="RABGDI"/>
</dbReference>
<dbReference type="Gene3D" id="3.50.50.60">
    <property type="entry name" value="FAD/NAD(P)-binding domain"/>
    <property type="match status" value="1"/>
</dbReference>
<sequence length="396" mass="44697">LFKLYRKFRSGQEPPAQFGRDRDYNVDLIPKFAMASGEFTNILYHTDVTRYLEFRQIAGSYVYRDGRISKVPSNQAEALTSPLMGLFEKRRAKKFFEFIQGYDFTNPSTQQGLDLNSVLMSDVYKKFGLEAGTQDFIGHALALHLDDTYMSQPARETYERICLYMNSMARYGKSPYIYPLYGLGELPQGFARLSAIHGGTYMLNKKADEIVYEDGKFVGVKSEGEVAKAKVVIGDPSYFPEKVKKTGQVVRMICFLNHPIPNTGDADSVQIVIPQNQVQRKHDIYVASVSSAHNVCLKDYWIAIVSTLAETDNPEKELQPGLALLGPIAEKFLDIKDIFEPLADGTADQVFISKSYDATSHFETTCQDVKDIYRRVTGTELKIEGKVKKQGQEEAQ</sequence>
<dbReference type="InterPro" id="IPR036188">
    <property type="entry name" value="FAD/NAD-bd_sf"/>
</dbReference>
<dbReference type="PANTHER" id="PTHR11787">
    <property type="entry name" value="RAB GDP-DISSOCIATION INHIBITOR"/>
    <property type="match status" value="1"/>
</dbReference>
<dbReference type="InterPro" id="IPR018203">
    <property type="entry name" value="GDP_dissociation_inhibitor"/>
</dbReference>
<dbReference type="Gene3D" id="1.10.405.10">
    <property type="entry name" value="Guanine Nucleotide Dissociation Inhibitor, domain 1"/>
    <property type="match status" value="1"/>
</dbReference>
<gene>
    <name evidence="3" type="ORF">BDK51DRAFT_23674</name>
</gene>
<dbReference type="GO" id="GO:0015031">
    <property type="term" value="P:protein transport"/>
    <property type="evidence" value="ECO:0007669"/>
    <property type="project" value="InterPro"/>
</dbReference>
<dbReference type="Pfam" id="PF00996">
    <property type="entry name" value="GDI"/>
    <property type="match status" value="1"/>
</dbReference>
<feature type="non-terminal residue" evidence="3">
    <location>
        <position position="1"/>
    </location>
</feature>
<dbReference type="EMBL" id="ML001177">
    <property type="protein sequence ID" value="RKO83490.1"/>
    <property type="molecule type" value="Genomic_DNA"/>
</dbReference>
<keyword evidence="4" id="KW-1185">Reference proteome</keyword>
<organism evidence="3 4">
    <name type="scientific">Blyttiomyces helicus</name>
    <dbReference type="NCBI Taxonomy" id="388810"/>
    <lineage>
        <taxon>Eukaryota</taxon>
        <taxon>Fungi</taxon>
        <taxon>Fungi incertae sedis</taxon>
        <taxon>Chytridiomycota</taxon>
        <taxon>Chytridiomycota incertae sedis</taxon>
        <taxon>Chytridiomycetes</taxon>
        <taxon>Chytridiomycetes incertae sedis</taxon>
        <taxon>Blyttiomyces</taxon>
    </lineage>
</organism>
<protein>
    <recommendedName>
        <fullName evidence="2">Rab GDP dissociation inhibitor</fullName>
    </recommendedName>
</protein>
<dbReference type="GO" id="GO:0005737">
    <property type="term" value="C:cytoplasm"/>
    <property type="evidence" value="ECO:0007669"/>
    <property type="project" value="TreeGrafter"/>
</dbReference>
<comment type="similarity">
    <text evidence="1 2">Belongs to the Rab GDI family.</text>
</comment>
<evidence type="ECO:0000313" key="4">
    <source>
        <dbReference type="Proteomes" id="UP000269721"/>
    </source>
</evidence>
<dbReference type="PRINTS" id="PR00891">
    <property type="entry name" value="RABGDIREP"/>
</dbReference>
<evidence type="ECO:0000313" key="3">
    <source>
        <dbReference type="EMBL" id="RKO83490.1"/>
    </source>
</evidence>
<evidence type="ECO:0000256" key="2">
    <source>
        <dbReference type="RuleBase" id="RU363124"/>
    </source>
</evidence>
<dbReference type="OrthoDB" id="9446342at2759"/>
<name>A0A4P9VYS8_9FUNG</name>
<dbReference type="GO" id="GO:0005093">
    <property type="term" value="F:Rab GDP-dissociation inhibitor activity"/>
    <property type="evidence" value="ECO:0007669"/>
    <property type="project" value="InterPro"/>
</dbReference>